<dbReference type="Proteomes" id="UP000252107">
    <property type="component" value="Unassembled WGS sequence"/>
</dbReference>
<keyword evidence="2" id="KW-0238">DNA-binding</keyword>
<dbReference type="EMBL" id="LXQD01000006">
    <property type="protein sequence ID" value="RCJ42427.1"/>
    <property type="molecule type" value="Genomic_DNA"/>
</dbReference>
<dbReference type="PANTHER" id="PTHR30349">
    <property type="entry name" value="PHAGE INTEGRASE-RELATED"/>
    <property type="match status" value="1"/>
</dbReference>
<dbReference type="SUPFAM" id="SSF56349">
    <property type="entry name" value="DNA breaking-rejoining enzymes"/>
    <property type="match status" value="1"/>
</dbReference>
<dbReference type="PANTHER" id="PTHR30349:SF41">
    <property type="entry name" value="INTEGRASE_RECOMBINASE PROTEIN MJ0367-RELATED"/>
    <property type="match status" value="1"/>
</dbReference>
<name>A0A367S0P8_9NOSO</name>
<dbReference type="InterPro" id="IPR002104">
    <property type="entry name" value="Integrase_catalytic"/>
</dbReference>
<evidence type="ECO:0000256" key="1">
    <source>
        <dbReference type="ARBA" id="ARBA00008857"/>
    </source>
</evidence>
<dbReference type="Pfam" id="PF00589">
    <property type="entry name" value="Phage_integrase"/>
    <property type="match status" value="1"/>
</dbReference>
<dbReference type="CDD" id="cd00397">
    <property type="entry name" value="DNA_BRE_C"/>
    <property type="match status" value="1"/>
</dbReference>
<evidence type="ECO:0000259" key="4">
    <source>
        <dbReference type="PROSITE" id="PS51898"/>
    </source>
</evidence>
<dbReference type="AlphaFoldDB" id="A0A367S0P8"/>
<evidence type="ECO:0000256" key="3">
    <source>
        <dbReference type="ARBA" id="ARBA00023172"/>
    </source>
</evidence>
<dbReference type="GO" id="GO:0015074">
    <property type="term" value="P:DNA integration"/>
    <property type="evidence" value="ECO:0007669"/>
    <property type="project" value="InterPro"/>
</dbReference>
<dbReference type="InterPro" id="IPR011010">
    <property type="entry name" value="DNA_brk_join_enz"/>
</dbReference>
<protein>
    <submittedName>
        <fullName evidence="5">Integrase</fullName>
    </submittedName>
</protein>
<dbReference type="GO" id="GO:0006310">
    <property type="term" value="P:DNA recombination"/>
    <property type="evidence" value="ECO:0007669"/>
    <property type="project" value="UniProtKB-KW"/>
</dbReference>
<reference evidence="5" key="1">
    <citation type="submission" date="2016-04" db="EMBL/GenBank/DDBJ databases">
        <authorList>
            <person name="Tabuchi Yagui T.R."/>
        </authorList>
    </citation>
    <scope>NUCLEOTIDE SEQUENCE [LARGE SCALE GENOMIC DNA]</scope>
    <source>
        <strain evidence="5">NIES-26</strain>
    </source>
</reference>
<keyword evidence="3" id="KW-0233">DNA recombination</keyword>
<evidence type="ECO:0000313" key="6">
    <source>
        <dbReference type="Proteomes" id="UP000252107"/>
    </source>
</evidence>
<dbReference type="Gene3D" id="1.10.443.10">
    <property type="entry name" value="Intergrase catalytic core"/>
    <property type="match status" value="1"/>
</dbReference>
<gene>
    <name evidence="5" type="ORF">A6770_34795</name>
</gene>
<proteinExistence type="inferred from homology"/>
<comment type="similarity">
    <text evidence="1">Belongs to the 'phage' integrase family.</text>
</comment>
<dbReference type="InterPro" id="IPR050090">
    <property type="entry name" value="Tyrosine_recombinase_XerCD"/>
</dbReference>
<feature type="domain" description="Tyr recombinase" evidence="4">
    <location>
        <begin position="125"/>
        <end position="312"/>
    </location>
</feature>
<dbReference type="GO" id="GO:0003677">
    <property type="term" value="F:DNA binding"/>
    <property type="evidence" value="ECO:0007669"/>
    <property type="project" value="UniProtKB-KW"/>
</dbReference>
<keyword evidence="6" id="KW-1185">Reference proteome</keyword>
<dbReference type="PROSITE" id="PS51898">
    <property type="entry name" value="TYR_RECOMBINASE"/>
    <property type="match status" value="1"/>
</dbReference>
<dbReference type="InterPro" id="IPR013762">
    <property type="entry name" value="Integrase-like_cat_sf"/>
</dbReference>
<sequence length="318" mass="35309">MAEQSTRQIDLMLTTPPPLTLHPAAVYLSSLTTGSRRTMQKALNVIARLLTKGECDALSLDWSKLRYQHTAAIRAILMEQYSPATANRMICALRRVLKEALRLGLISAEDYQCAVDLKRVRGEAPLRGRLLKPTEIAALLCDCKQDNDAIGIRDAALIAILSGSGLRRSEVVALEKKDFNREDNSLKVRKGKGGKYRSVYLPPGAVTVLDDWLKIRGHTPGALICPVKRGGHIHIRQMTDQAVMAIAQKRAKSAGIERFSPHDFRRTFITRLLESGVDVLTVCELAGHANPATTQKYDLRSETAKRQAVQFLNVLYEN</sequence>
<organism evidence="5 6">
    <name type="scientific">Nostoc minutum NIES-26</name>
    <dbReference type="NCBI Taxonomy" id="1844469"/>
    <lineage>
        <taxon>Bacteria</taxon>
        <taxon>Bacillati</taxon>
        <taxon>Cyanobacteriota</taxon>
        <taxon>Cyanophyceae</taxon>
        <taxon>Nostocales</taxon>
        <taxon>Nostocaceae</taxon>
        <taxon>Nostoc</taxon>
    </lineage>
</organism>
<comment type="caution">
    <text evidence="5">The sequence shown here is derived from an EMBL/GenBank/DDBJ whole genome shotgun (WGS) entry which is preliminary data.</text>
</comment>
<evidence type="ECO:0000313" key="5">
    <source>
        <dbReference type="EMBL" id="RCJ42427.1"/>
    </source>
</evidence>
<evidence type="ECO:0000256" key="2">
    <source>
        <dbReference type="ARBA" id="ARBA00023125"/>
    </source>
</evidence>
<accession>A0A367S0P8</accession>